<comment type="caution">
    <text evidence="3">The sequence shown here is derived from an EMBL/GenBank/DDBJ whole genome shotgun (WGS) entry which is preliminary data.</text>
</comment>
<dbReference type="SUPFAM" id="SSF55729">
    <property type="entry name" value="Acyl-CoA N-acyltransferases (Nat)"/>
    <property type="match status" value="2"/>
</dbReference>
<reference evidence="3 4" key="1">
    <citation type="submission" date="2018-01" db="EMBL/GenBank/DDBJ databases">
        <title>Draft genome sequence of Jishengella sp. NA12.</title>
        <authorList>
            <person name="Sahin N."/>
            <person name="Ay H."/>
            <person name="Saygin H."/>
        </authorList>
    </citation>
    <scope>NUCLEOTIDE SEQUENCE [LARGE SCALE GENOMIC DNA]</scope>
    <source>
        <strain evidence="3 4">NA12</strain>
    </source>
</reference>
<feature type="domain" description="N-acetyltransferase" evidence="2">
    <location>
        <begin position="21"/>
        <end position="186"/>
    </location>
</feature>
<dbReference type="GO" id="GO:0005737">
    <property type="term" value="C:cytoplasm"/>
    <property type="evidence" value="ECO:0007669"/>
    <property type="project" value="TreeGrafter"/>
</dbReference>
<dbReference type="AlphaFoldDB" id="A0A2W2ETN8"/>
<dbReference type="InterPro" id="IPR000182">
    <property type="entry name" value="GNAT_dom"/>
</dbReference>
<dbReference type="OrthoDB" id="5293267at2"/>
<organism evidence="3 4">
    <name type="scientific">Micromonospora craterilacus</name>
    <dbReference type="NCBI Taxonomy" id="1655439"/>
    <lineage>
        <taxon>Bacteria</taxon>
        <taxon>Bacillati</taxon>
        <taxon>Actinomycetota</taxon>
        <taxon>Actinomycetes</taxon>
        <taxon>Micromonosporales</taxon>
        <taxon>Micromonosporaceae</taxon>
        <taxon>Micromonospora</taxon>
    </lineage>
</organism>
<feature type="domain" description="N-acetyltransferase" evidence="2">
    <location>
        <begin position="210"/>
        <end position="377"/>
    </location>
</feature>
<protein>
    <submittedName>
        <fullName evidence="3">GNAT family N-acetyltransferase</fullName>
    </submittedName>
</protein>
<accession>A0A2W2ETN8</accession>
<dbReference type="Gene3D" id="3.40.630.30">
    <property type="match status" value="2"/>
</dbReference>
<dbReference type="Proteomes" id="UP000248924">
    <property type="component" value="Unassembled WGS sequence"/>
</dbReference>
<dbReference type="PANTHER" id="PTHR43441">
    <property type="entry name" value="RIBOSOMAL-PROTEIN-SERINE ACETYLTRANSFERASE"/>
    <property type="match status" value="1"/>
</dbReference>
<dbReference type="EMBL" id="POTY01000118">
    <property type="protein sequence ID" value="PZG15778.1"/>
    <property type="molecule type" value="Genomic_DNA"/>
</dbReference>
<gene>
    <name evidence="3" type="ORF">C1I95_18885</name>
</gene>
<dbReference type="GO" id="GO:1990189">
    <property type="term" value="F:protein N-terminal-serine acetyltransferase activity"/>
    <property type="evidence" value="ECO:0007669"/>
    <property type="project" value="TreeGrafter"/>
</dbReference>
<dbReference type="InterPro" id="IPR016181">
    <property type="entry name" value="Acyl_CoA_acyltransferase"/>
</dbReference>
<dbReference type="InterPro" id="IPR051908">
    <property type="entry name" value="Ribosomal_N-acetyltransferase"/>
</dbReference>
<keyword evidence="3" id="KW-0808">Transferase</keyword>
<feature type="region of interest" description="Disordered" evidence="1">
    <location>
        <begin position="233"/>
        <end position="252"/>
    </location>
</feature>
<evidence type="ECO:0000313" key="4">
    <source>
        <dbReference type="Proteomes" id="UP000248924"/>
    </source>
</evidence>
<evidence type="ECO:0000313" key="3">
    <source>
        <dbReference type="EMBL" id="PZG15778.1"/>
    </source>
</evidence>
<feature type="compositionally biased region" description="Basic and acidic residues" evidence="1">
    <location>
        <begin position="242"/>
        <end position="252"/>
    </location>
</feature>
<dbReference type="PROSITE" id="PS51186">
    <property type="entry name" value="GNAT"/>
    <property type="match status" value="2"/>
</dbReference>
<name>A0A2W2ETN8_9ACTN</name>
<dbReference type="GO" id="GO:0008999">
    <property type="term" value="F:protein-N-terminal-alanine acetyltransferase activity"/>
    <property type="evidence" value="ECO:0007669"/>
    <property type="project" value="TreeGrafter"/>
</dbReference>
<keyword evidence="4" id="KW-1185">Reference proteome</keyword>
<evidence type="ECO:0000256" key="1">
    <source>
        <dbReference type="SAM" id="MobiDB-lite"/>
    </source>
</evidence>
<proteinExistence type="predicted"/>
<dbReference type="RefSeq" id="WP_111215142.1">
    <property type="nucleotide sequence ID" value="NZ_POTY01000118.1"/>
</dbReference>
<sequence length="380" mass="40286">MKPVEIDNSGTTAGTIEAHGVRLRPFRLDDIADIAASCADPMVQRYLDALPSPYTEADARYWVTEGAPAAFTAGGAAYAIADRATDRLLGAVGLSHPVPQRGQAEIGYWVAPWARGRGVATAATRALAAHAFATGTARLELLAHVENAASQRVALAAGFRPEGVRRSGGPARSGGRRDLTAWVRLADDPPGPSPRPLPDLPGGRLTDGVVVLRRLGPEDDDEMYRLHTGPEVVASRVPPEPPTRDEIDRRARGAESQWLVGTVASMTILDATSGAVAGGCALVHDQPGSGQAMLGYSLLPQWRGRGYATRTVRLLARWGFDHVGLGRLWAGTLPENVASQRVLEKAGFRREGLLRGRLPGAAGSRNDSTVFGLLPTDLAD</sequence>
<dbReference type="PANTHER" id="PTHR43441:SF10">
    <property type="entry name" value="ACETYLTRANSFERASE"/>
    <property type="match status" value="1"/>
</dbReference>
<evidence type="ECO:0000259" key="2">
    <source>
        <dbReference type="PROSITE" id="PS51186"/>
    </source>
</evidence>
<dbReference type="Pfam" id="PF13302">
    <property type="entry name" value="Acetyltransf_3"/>
    <property type="match status" value="2"/>
</dbReference>